<keyword evidence="2" id="KW-1185">Reference proteome</keyword>
<dbReference type="Proteomes" id="UP001229651">
    <property type="component" value="Unassembled WGS sequence"/>
</dbReference>
<accession>A0ABU0EYN8</accession>
<name>A0ABU0EYN8_9PSEU</name>
<dbReference type="EMBL" id="JAUSUT010000001">
    <property type="protein sequence ID" value="MDQ0380430.1"/>
    <property type="molecule type" value="Genomic_DNA"/>
</dbReference>
<sequence length="63" mass="6788">MARTEILSAPALIPEAIRFSVIAVMVRVAFGTFGWDSVRPATLTRMPAGESAVMWTVPGAARR</sequence>
<gene>
    <name evidence="1" type="ORF">FB470_004424</name>
</gene>
<proteinExistence type="predicted"/>
<evidence type="ECO:0000313" key="2">
    <source>
        <dbReference type="Proteomes" id="UP001229651"/>
    </source>
</evidence>
<comment type="caution">
    <text evidence="1">The sequence shown here is derived from an EMBL/GenBank/DDBJ whole genome shotgun (WGS) entry which is preliminary data.</text>
</comment>
<evidence type="ECO:0000313" key="1">
    <source>
        <dbReference type="EMBL" id="MDQ0380430.1"/>
    </source>
</evidence>
<reference evidence="1 2" key="1">
    <citation type="submission" date="2023-07" db="EMBL/GenBank/DDBJ databases">
        <title>Sequencing the genomes of 1000 actinobacteria strains.</title>
        <authorList>
            <person name="Klenk H.-P."/>
        </authorList>
    </citation>
    <scope>NUCLEOTIDE SEQUENCE [LARGE SCALE GENOMIC DNA]</scope>
    <source>
        <strain evidence="1 2">DSM 45805</strain>
    </source>
</reference>
<organism evidence="1 2">
    <name type="scientific">Amycolatopsis thermophila</name>
    <dbReference type="NCBI Taxonomy" id="206084"/>
    <lineage>
        <taxon>Bacteria</taxon>
        <taxon>Bacillati</taxon>
        <taxon>Actinomycetota</taxon>
        <taxon>Actinomycetes</taxon>
        <taxon>Pseudonocardiales</taxon>
        <taxon>Pseudonocardiaceae</taxon>
        <taxon>Amycolatopsis</taxon>
    </lineage>
</organism>
<protein>
    <submittedName>
        <fullName evidence="1">Uncharacterized protein</fullName>
    </submittedName>
</protein>
<dbReference type="RefSeq" id="WP_306994382.1">
    <property type="nucleotide sequence ID" value="NZ_JAUSUT010000001.1"/>
</dbReference>